<dbReference type="PANTHER" id="PTHR34709">
    <property type="entry name" value="OS10G0396666 PROTEIN"/>
    <property type="match status" value="1"/>
</dbReference>
<organism evidence="1">
    <name type="scientific">Arundo donax</name>
    <name type="common">Giant reed</name>
    <name type="synonym">Donax arundinaceus</name>
    <dbReference type="NCBI Taxonomy" id="35708"/>
    <lineage>
        <taxon>Eukaryota</taxon>
        <taxon>Viridiplantae</taxon>
        <taxon>Streptophyta</taxon>
        <taxon>Embryophyta</taxon>
        <taxon>Tracheophyta</taxon>
        <taxon>Spermatophyta</taxon>
        <taxon>Magnoliopsida</taxon>
        <taxon>Liliopsida</taxon>
        <taxon>Poales</taxon>
        <taxon>Poaceae</taxon>
        <taxon>PACMAD clade</taxon>
        <taxon>Arundinoideae</taxon>
        <taxon>Arundineae</taxon>
        <taxon>Arundo</taxon>
    </lineage>
</organism>
<reference evidence="1" key="1">
    <citation type="submission" date="2014-09" db="EMBL/GenBank/DDBJ databases">
        <authorList>
            <person name="Magalhaes I.L.F."/>
            <person name="Oliveira U."/>
            <person name="Santos F.R."/>
            <person name="Vidigal T.H.D.A."/>
            <person name="Brescovit A.D."/>
            <person name="Santos A.J."/>
        </authorList>
    </citation>
    <scope>NUCLEOTIDE SEQUENCE</scope>
    <source>
        <tissue evidence="1">Shoot tissue taken approximately 20 cm above the soil surface</tissue>
    </source>
</reference>
<dbReference type="EMBL" id="GBRH01242179">
    <property type="protein sequence ID" value="JAD55716.1"/>
    <property type="molecule type" value="Transcribed_RNA"/>
</dbReference>
<protein>
    <recommendedName>
        <fullName evidence="2">FBD domain-containing protein</fullName>
    </recommendedName>
</protein>
<reference evidence="1" key="2">
    <citation type="journal article" date="2015" name="Data Brief">
        <title>Shoot transcriptome of the giant reed, Arundo donax.</title>
        <authorList>
            <person name="Barrero R.A."/>
            <person name="Guerrero F.D."/>
            <person name="Moolhuijzen P."/>
            <person name="Goolsby J.A."/>
            <person name="Tidwell J."/>
            <person name="Bellgard S.E."/>
            <person name="Bellgard M.I."/>
        </authorList>
    </citation>
    <scope>NUCLEOTIDE SEQUENCE</scope>
    <source>
        <tissue evidence="1">Shoot tissue taken approximately 20 cm above the soil surface</tissue>
    </source>
</reference>
<dbReference type="AlphaFoldDB" id="A0A0A9AX80"/>
<evidence type="ECO:0000313" key="1">
    <source>
        <dbReference type="EMBL" id="JAD55716.1"/>
    </source>
</evidence>
<accession>A0A0A9AX80</accession>
<evidence type="ECO:0008006" key="2">
    <source>
        <dbReference type="Google" id="ProtNLM"/>
    </source>
</evidence>
<dbReference type="InterPro" id="IPR055312">
    <property type="entry name" value="FBL15-like"/>
</dbReference>
<dbReference type="PANTHER" id="PTHR34709:SF61">
    <property type="entry name" value="OS07G0229100 PROTEIN"/>
    <property type="match status" value="1"/>
</dbReference>
<name>A0A0A9AX80_ARUDO</name>
<proteinExistence type="predicted"/>
<sequence length="175" mass="20171">MLLERFRVIHNLQIKLAYPTCIGNSPYLMEDITALPRLKILTLFLHNEGHAFGASLFHVLRMCTRLRGLSLVLHTHSDLEAQSACPSDCVCDQPINWKAKELTLKRLQEVVIIDMKGTDHEVAFVKRLFSWAVKLRRMRVVYHSVAVSKAKEVHQKLLRLAMPETHVTLEEYPCE</sequence>